<dbReference type="PANTHER" id="PTHR43798">
    <property type="entry name" value="MONOACYLGLYCEROL LIPASE"/>
    <property type="match status" value="1"/>
</dbReference>
<feature type="domain" description="AB hydrolase-1" evidence="3">
    <location>
        <begin position="33"/>
        <end position="286"/>
    </location>
</feature>
<proteinExistence type="inferred from homology"/>
<dbReference type="InterPro" id="IPR050266">
    <property type="entry name" value="AB_hydrolase_sf"/>
</dbReference>
<dbReference type="PIRSF" id="PIRSF005539">
    <property type="entry name" value="Pept_S33_TRI_F1"/>
    <property type="match status" value="1"/>
</dbReference>
<gene>
    <name evidence="4" type="ORF">BDQ12DRAFT_680642</name>
</gene>
<evidence type="ECO:0000313" key="4">
    <source>
        <dbReference type="EMBL" id="TFK40276.1"/>
    </source>
</evidence>
<dbReference type="Proteomes" id="UP000308652">
    <property type="component" value="Unassembled WGS sequence"/>
</dbReference>
<evidence type="ECO:0000256" key="2">
    <source>
        <dbReference type="ARBA" id="ARBA00022801"/>
    </source>
</evidence>
<dbReference type="SUPFAM" id="SSF53474">
    <property type="entry name" value="alpha/beta-Hydrolases"/>
    <property type="match status" value="1"/>
</dbReference>
<dbReference type="InterPro" id="IPR002410">
    <property type="entry name" value="Peptidase_S33"/>
</dbReference>
<keyword evidence="2" id="KW-0378">Hydrolase</keyword>
<evidence type="ECO:0000256" key="1">
    <source>
        <dbReference type="ARBA" id="ARBA00010088"/>
    </source>
</evidence>
<keyword evidence="5" id="KW-1185">Reference proteome</keyword>
<protein>
    <submittedName>
        <fullName evidence="4">Proline-specific peptidase</fullName>
    </submittedName>
</protein>
<dbReference type="EMBL" id="ML213597">
    <property type="protein sequence ID" value="TFK40276.1"/>
    <property type="molecule type" value="Genomic_DNA"/>
</dbReference>
<dbReference type="OrthoDB" id="190201at2759"/>
<dbReference type="STRING" id="68775.A0A5C3M793"/>
<sequence length="301" mass="34013">MTETTGKIDFHVGEETFQTWYKLIGSLDSGKRPLVTLHGGPGVSHHILLSHIDLFKAHGIPIIFYDQIGIGESTHLRDKPKEFWTVDLFMDELDNLLSHFGVAGDFDLLGHSWGGMLGSQYAAQRQPQGLKHLIIADTPASMPLWEEAVGGLLAQLPVEMREAIKKHEENGTTDAKEYQDVMHVFYQKHVCRLDPWPEELLQTFAAMEADPTVYNTMQGPSEFTINGTLKLWSVLDIIHNIKASTLLINGAYDEAQDVCMEPFFKSIPKVKWVQFANSSHTPYIEERERYMKIVGDFLATV</sequence>
<dbReference type="GO" id="GO:0008233">
    <property type="term" value="F:peptidase activity"/>
    <property type="evidence" value="ECO:0007669"/>
    <property type="project" value="InterPro"/>
</dbReference>
<dbReference type="AlphaFoldDB" id="A0A5C3M793"/>
<dbReference type="InterPro" id="IPR029058">
    <property type="entry name" value="AB_hydrolase_fold"/>
</dbReference>
<evidence type="ECO:0000259" key="3">
    <source>
        <dbReference type="Pfam" id="PF00561"/>
    </source>
</evidence>
<dbReference type="Pfam" id="PF00561">
    <property type="entry name" value="Abhydrolase_1"/>
    <property type="match status" value="1"/>
</dbReference>
<dbReference type="NCBIfam" id="TIGR01250">
    <property type="entry name" value="pro_imino_pep_2"/>
    <property type="match status" value="1"/>
</dbReference>
<dbReference type="InterPro" id="IPR005945">
    <property type="entry name" value="Pro_imino_pep"/>
</dbReference>
<dbReference type="GO" id="GO:0016020">
    <property type="term" value="C:membrane"/>
    <property type="evidence" value="ECO:0007669"/>
    <property type="project" value="TreeGrafter"/>
</dbReference>
<dbReference type="PANTHER" id="PTHR43798:SF31">
    <property type="entry name" value="AB HYDROLASE SUPERFAMILY PROTEIN YCLE"/>
    <property type="match status" value="1"/>
</dbReference>
<dbReference type="GO" id="GO:0006508">
    <property type="term" value="P:proteolysis"/>
    <property type="evidence" value="ECO:0007669"/>
    <property type="project" value="InterPro"/>
</dbReference>
<dbReference type="Gene3D" id="3.40.50.1820">
    <property type="entry name" value="alpha/beta hydrolase"/>
    <property type="match status" value="1"/>
</dbReference>
<organism evidence="4 5">
    <name type="scientific">Crucibulum laeve</name>
    <dbReference type="NCBI Taxonomy" id="68775"/>
    <lineage>
        <taxon>Eukaryota</taxon>
        <taxon>Fungi</taxon>
        <taxon>Dikarya</taxon>
        <taxon>Basidiomycota</taxon>
        <taxon>Agaricomycotina</taxon>
        <taxon>Agaricomycetes</taxon>
        <taxon>Agaricomycetidae</taxon>
        <taxon>Agaricales</taxon>
        <taxon>Agaricineae</taxon>
        <taxon>Nidulariaceae</taxon>
        <taxon>Crucibulum</taxon>
    </lineage>
</organism>
<accession>A0A5C3M793</accession>
<dbReference type="PRINTS" id="PR00793">
    <property type="entry name" value="PROAMNOPTASE"/>
</dbReference>
<comment type="similarity">
    <text evidence="1">Belongs to the peptidase S33 family.</text>
</comment>
<name>A0A5C3M793_9AGAR</name>
<reference evidence="4 5" key="1">
    <citation type="journal article" date="2019" name="Nat. Ecol. Evol.">
        <title>Megaphylogeny resolves global patterns of mushroom evolution.</title>
        <authorList>
            <person name="Varga T."/>
            <person name="Krizsan K."/>
            <person name="Foldi C."/>
            <person name="Dima B."/>
            <person name="Sanchez-Garcia M."/>
            <person name="Sanchez-Ramirez S."/>
            <person name="Szollosi G.J."/>
            <person name="Szarkandi J.G."/>
            <person name="Papp V."/>
            <person name="Albert L."/>
            <person name="Andreopoulos W."/>
            <person name="Angelini C."/>
            <person name="Antonin V."/>
            <person name="Barry K.W."/>
            <person name="Bougher N.L."/>
            <person name="Buchanan P."/>
            <person name="Buyck B."/>
            <person name="Bense V."/>
            <person name="Catcheside P."/>
            <person name="Chovatia M."/>
            <person name="Cooper J."/>
            <person name="Damon W."/>
            <person name="Desjardin D."/>
            <person name="Finy P."/>
            <person name="Geml J."/>
            <person name="Haridas S."/>
            <person name="Hughes K."/>
            <person name="Justo A."/>
            <person name="Karasinski D."/>
            <person name="Kautmanova I."/>
            <person name="Kiss B."/>
            <person name="Kocsube S."/>
            <person name="Kotiranta H."/>
            <person name="LaButti K.M."/>
            <person name="Lechner B.E."/>
            <person name="Liimatainen K."/>
            <person name="Lipzen A."/>
            <person name="Lukacs Z."/>
            <person name="Mihaltcheva S."/>
            <person name="Morgado L.N."/>
            <person name="Niskanen T."/>
            <person name="Noordeloos M.E."/>
            <person name="Ohm R.A."/>
            <person name="Ortiz-Santana B."/>
            <person name="Ovrebo C."/>
            <person name="Racz N."/>
            <person name="Riley R."/>
            <person name="Savchenko A."/>
            <person name="Shiryaev A."/>
            <person name="Soop K."/>
            <person name="Spirin V."/>
            <person name="Szebenyi C."/>
            <person name="Tomsovsky M."/>
            <person name="Tulloss R.E."/>
            <person name="Uehling J."/>
            <person name="Grigoriev I.V."/>
            <person name="Vagvolgyi C."/>
            <person name="Papp T."/>
            <person name="Martin F.M."/>
            <person name="Miettinen O."/>
            <person name="Hibbett D.S."/>
            <person name="Nagy L.G."/>
        </authorList>
    </citation>
    <scope>NUCLEOTIDE SEQUENCE [LARGE SCALE GENOMIC DNA]</scope>
    <source>
        <strain evidence="4 5">CBS 166.37</strain>
    </source>
</reference>
<dbReference type="InterPro" id="IPR000073">
    <property type="entry name" value="AB_hydrolase_1"/>
</dbReference>
<evidence type="ECO:0000313" key="5">
    <source>
        <dbReference type="Proteomes" id="UP000308652"/>
    </source>
</evidence>